<dbReference type="NCBIfam" id="TIGR00619">
    <property type="entry name" value="sbcd"/>
    <property type="match status" value="1"/>
</dbReference>
<keyword evidence="7" id="KW-0255">Endonuclease</keyword>
<dbReference type="RefSeq" id="WP_072301010.1">
    <property type="nucleotide sequence ID" value="NZ_FPIP01000009.1"/>
</dbReference>
<dbReference type="InterPro" id="IPR029052">
    <property type="entry name" value="Metallo-depent_PP-like"/>
</dbReference>
<sequence>MKLIHLSDLHLGKRLNEFSLIEDQEFILREIYSIISEERPDIIVIAGDIYDKPVPSAEAVKLFDDFLTKAAEQTKHIFVISGNHDSAERIAFGSHIMEKSGIHMSPVYDGNIVPTILSDEYGDFGVYMLPFIKPVSVRRFFPDTEIETYTDAVNTAVDAMNADFSRRNILITHQFVTGAQKSDSEEISVGGTDNVDSSAFDGFDYVALGHIHSPQNVGDERIRYCGTPLKYSFSEANQEKSVTVVDFGVKGDITVRTVPLGPLRDMRVVRGSFDCICSKECSSAGNTEDYIHAVLTDEEDIPEAMGRLRAVYPNIMSLEYDNRRTRSSHGSIETADADNRLPIELFEEFYKLANGGEMSEQQRELAQSLIEKIWEEEA</sequence>
<feature type="domain" description="Nuclease SbcCD subunit D C-terminal" evidence="9">
    <location>
        <begin position="262"/>
        <end position="351"/>
    </location>
</feature>
<dbReference type="PANTHER" id="PTHR30337:SF0">
    <property type="entry name" value="NUCLEASE SBCCD SUBUNIT D"/>
    <property type="match status" value="1"/>
</dbReference>
<dbReference type="Pfam" id="PF12320">
    <property type="entry name" value="SbcD_C"/>
    <property type="match status" value="1"/>
</dbReference>
<name>A0A1K1PK94_RUMFL</name>
<dbReference type="Gene3D" id="3.60.21.10">
    <property type="match status" value="1"/>
</dbReference>
<dbReference type="GO" id="GO:0006310">
    <property type="term" value="P:DNA recombination"/>
    <property type="evidence" value="ECO:0007669"/>
    <property type="project" value="UniProtKB-KW"/>
</dbReference>
<evidence type="ECO:0000259" key="9">
    <source>
        <dbReference type="Pfam" id="PF12320"/>
    </source>
</evidence>
<evidence type="ECO:0000256" key="1">
    <source>
        <dbReference type="ARBA" id="ARBA00010555"/>
    </source>
</evidence>
<dbReference type="InterPro" id="IPR041796">
    <property type="entry name" value="Mre11_N"/>
</dbReference>
<dbReference type="InterPro" id="IPR004593">
    <property type="entry name" value="SbcD"/>
</dbReference>
<dbReference type="Proteomes" id="UP000183461">
    <property type="component" value="Unassembled WGS sequence"/>
</dbReference>
<dbReference type="GO" id="GO:0004519">
    <property type="term" value="F:endonuclease activity"/>
    <property type="evidence" value="ECO:0007669"/>
    <property type="project" value="UniProtKB-KW"/>
</dbReference>
<evidence type="ECO:0000313" key="11">
    <source>
        <dbReference type="Proteomes" id="UP000183461"/>
    </source>
</evidence>
<reference evidence="10 11" key="1">
    <citation type="submission" date="2016-11" db="EMBL/GenBank/DDBJ databases">
        <authorList>
            <person name="Jaros S."/>
            <person name="Januszkiewicz K."/>
            <person name="Wedrychowicz H."/>
        </authorList>
    </citation>
    <scope>NUCLEOTIDE SEQUENCE [LARGE SCALE GENOMIC DNA]</scope>
    <source>
        <strain evidence="10 11">YL228</strain>
    </source>
</reference>
<comment type="function">
    <text evidence="7">SbcCD cleaves DNA hairpin structures. These structures can inhibit DNA replication and are intermediates in certain DNA recombination reactions. The complex acts as a 3'-&gt;5' double strand exonuclease that can open hairpins. It also has a 5' single-strand endonuclease activity.</text>
</comment>
<dbReference type="EMBL" id="FPIP01000009">
    <property type="protein sequence ID" value="SFW48039.1"/>
    <property type="molecule type" value="Genomic_DNA"/>
</dbReference>
<dbReference type="SUPFAM" id="SSF56300">
    <property type="entry name" value="Metallo-dependent phosphatases"/>
    <property type="match status" value="1"/>
</dbReference>
<evidence type="ECO:0000256" key="5">
    <source>
        <dbReference type="ARBA" id="ARBA00022801"/>
    </source>
</evidence>
<dbReference type="PANTHER" id="PTHR30337">
    <property type="entry name" value="COMPONENT OF ATP-DEPENDENT DSDNA EXONUCLEASE"/>
    <property type="match status" value="1"/>
</dbReference>
<keyword evidence="4 7" id="KW-0540">Nuclease</keyword>
<evidence type="ECO:0000259" key="8">
    <source>
        <dbReference type="Pfam" id="PF00149"/>
    </source>
</evidence>
<gene>
    <name evidence="7" type="primary">sbcD</name>
    <name evidence="10" type="ORF">SAMN02910280_2824</name>
</gene>
<dbReference type="GO" id="GO:0006260">
    <property type="term" value="P:DNA replication"/>
    <property type="evidence" value="ECO:0007669"/>
    <property type="project" value="UniProtKB-KW"/>
</dbReference>
<evidence type="ECO:0000256" key="4">
    <source>
        <dbReference type="ARBA" id="ARBA00022722"/>
    </source>
</evidence>
<dbReference type="CDD" id="cd00840">
    <property type="entry name" value="MPP_Mre11_N"/>
    <property type="match status" value="1"/>
</dbReference>
<comment type="similarity">
    <text evidence="1 7">Belongs to the SbcD family.</text>
</comment>
<evidence type="ECO:0000313" key="10">
    <source>
        <dbReference type="EMBL" id="SFW48039.1"/>
    </source>
</evidence>
<dbReference type="InterPro" id="IPR004843">
    <property type="entry name" value="Calcineurin-like_PHP"/>
</dbReference>
<evidence type="ECO:0000256" key="3">
    <source>
        <dbReference type="ARBA" id="ARBA00013365"/>
    </source>
</evidence>
<organism evidence="10 11">
    <name type="scientific">Ruminococcus flavefaciens</name>
    <dbReference type="NCBI Taxonomy" id="1265"/>
    <lineage>
        <taxon>Bacteria</taxon>
        <taxon>Bacillati</taxon>
        <taxon>Bacillota</taxon>
        <taxon>Clostridia</taxon>
        <taxon>Eubacteriales</taxon>
        <taxon>Oscillospiraceae</taxon>
        <taxon>Ruminococcus</taxon>
    </lineage>
</organism>
<evidence type="ECO:0000256" key="2">
    <source>
        <dbReference type="ARBA" id="ARBA00011322"/>
    </source>
</evidence>
<keyword evidence="7" id="KW-0235">DNA replication</keyword>
<comment type="subunit">
    <text evidence="2 7">Heterodimer of SbcC and SbcD.</text>
</comment>
<keyword evidence="7" id="KW-0233">DNA recombination</keyword>
<keyword evidence="5 7" id="KW-0378">Hydrolase</keyword>
<keyword evidence="6 7" id="KW-0269">Exonuclease</keyword>
<protein>
    <recommendedName>
        <fullName evidence="3 7">Nuclease SbcCD subunit D</fullName>
    </recommendedName>
</protein>
<dbReference type="AlphaFoldDB" id="A0A1K1PK94"/>
<evidence type="ECO:0000256" key="7">
    <source>
        <dbReference type="RuleBase" id="RU363069"/>
    </source>
</evidence>
<dbReference type="InterPro" id="IPR026843">
    <property type="entry name" value="SbcD_C"/>
</dbReference>
<dbReference type="Pfam" id="PF00149">
    <property type="entry name" value="Metallophos"/>
    <property type="match status" value="1"/>
</dbReference>
<dbReference type="GO" id="GO:0008408">
    <property type="term" value="F:3'-5' exonuclease activity"/>
    <property type="evidence" value="ECO:0007669"/>
    <property type="project" value="InterPro"/>
</dbReference>
<proteinExistence type="inferred from homology"/>
<evidence type="ECO:0000256" key="6">
    <source>
        <dbReference type="ARBA" id="ARBA00022839"/>
    </source>
</evidence>
<accession>A0A1K1PK94</accession>
<dbReference type="InterPro" id="IPR050535">
    <property type="entry name" value="DNA_Repair-Maintenance_Comp"/>
</dbReference>
<feature type="domain" description="Calcineurin-like phosphoesterase" evidence="8">
    <location>
        <begin position="1"/>
        <end position="214"/>
    </location>
</feature>